<proteinExistence type="predicted"/>
<organism evidence="2 3">
    <name type="scientific">Agrococcus baldri</name>
    <dbReference type="NCBI Taxonomy" id="153730"/>
    <lineage>
        <taxon>Bacteria</taxon>
        <taxon>Bacillati</taxon>
        <taxon>Actinomycetota</taxon>
        <taxon>Actinomycetes</taxon>
        <taxon>Micrococcales</taxon>
        <taxon>Microbacteriaceae</taxon>
        <taxon>Agrococcus</taxon>
    </lineage>
</organism>
<evidence type="ECO:0000313" key="2">
    <source>
        <dbReference type="EMBL" id="GEK80682.1"/>
    </source>
</evidence>
<keyword evidence="1" id="KW-0812">Transmembrane</keyword>
<feature type="transmembrane region" description="Helical" evidence="1">
    <location>
        <begin position="78"/>
        <end position="105"/>
    </location>
</feature>
<dbReference type="AlphaFoldDB" id="A0AA87RM89"/>
<evidence type="ECO:0000256" key="1">
    <source>
        <dbReference type="SAM" id="Phobius"/>
    </source>
</evidence>
<sequence length="213" mass="21945">MIAAFARFDLRSWFARTQTMLTLLFVVVVGIALPVPGMAIVAAGFVTSIMVSAPFLGDEHGRLDTLYGVLPVTRGAVVVGRTLALVAYYLAAAILATAVTLVMALARGEQVAPGILLIAHAAAAAFLGVTMALQLPVFFRIGYSRGRLMAYAPALVVAGLAWLAQATGALAPMQQALAGIPLAAMVAGGIVLGVLGICIAAVVATRLYRARAL</sequence>
<gene>
    <name evidence="2" type="ORF">ABA31_20330</name>
</gene>
<feature type="transmembrane region" description="Helical" evidence="1">
    <location>
        <begin position="177"/>
        <end position="204"/>
    </location>
</feature>
<dbReference type="InterPro" id="IPR025699">
    <property type="entry name" value="ABC2_memb-like"/>
</dbReference>
<reference evidence="2 3" key="1">
    <citation type="submission" date="2019-07" db="EMBL/GenBank/DDBJ databases">
        <title>Whole genome shotgun sequence of Agrococcus baldri NBRC 103055.</title>
        <authorList>
            <person name="Hosoyama A."/>
            <person name="Uohara A."/>
            <person name="Ohji S."/>
            <person name="Ichikawa N."/>
        </authorList>
    </citation>
    <scope>NUCLEOTIDE SEQUENCE [LARGE SCALE GENOMIC DNA]</scope>
    <source>
        <strain evidence="2 3">NBRC 103055</strain>
    </source>
</reference>
<protein>
    <recommendedName>
        <fullName evidence="4">ABC-2 transporter permease</fullName>
    </recommendedName>
</protein>
<evidence type="ECO:0000313" key="3">
    <source>
        <dbReference type="Proteomes" id="UP000321749"/>
    </source>
</evidence>
<name>A0AA87RM89_9MICO</name>
<feature type="transmembrane region" description="Helical" evidence="1">
    <location>
        <begin position="12"/>
        <end position="33"/>
    </location>
</feature>
<keyword evidence="1" id="KW-0472">Membrane</keyword>
<keyword evidence="1" id="KW-1133">Transmembrane helix</keyword>
<keyword evidence="3" id="KW-1185">Reference proteome</keyword>
<feature type="transmembrane region" description="Helical" evidence="1">
    <location>
        <begin position="151"/>
        <end position="171"/>
    </location>
</feature>
<comment type="caution">
    <text evidence="2">The sequence shown here is derived from an EMBL/GenBank/DDBJ whole genome shotgun (WGS) entry which is preliminary data.</text>
</comment>
<dbReference type="Pfam" id="PF13346">
    <property type="entry name" value="ABC2_membrane_5"/>
    <property type="match status" value="1"/>
</dbReference>
<dbReference type="RefSeq" id="WP_146795176.1">
    <property type="nucleotide sequence ID" value="NZ_BJUU01000012.1"/>
</dbReference>
<dbReference type="Proteomes" id="UP000321749">
    <property type="component" value="Unassembled WGS sequence"/>
</dbReference>
<dbReference type="EMBL" id="BJUU01000012">
    <property type="protein sequence ID" value="GEK80682.1"/>
    <property type="molecule type" value="Genomic_DNA"/>
</dbReference>
<feature type="transmembrane region" description="Helical" evidence="1">
    <location>
        <begin position="117"/>
        <end position="139"/>
    </location>
</feature>
<evidence type="ECO:0008006" key="4">
    <source>
        <dbReference type="Google" id="ProtNLM"/>
    </source>
</evidence>
<accession>A0AA87RM89</accession>